<sequence>MENFFAKISKKFIFLKHPQIKILGSFLIVIGFAGENLLRHLSYVLANGFLLLFGKDISGAGVIVDKIFTFSAPITFVYIPLTIILWLTIRDGLQKLDWVFTPILIGILIKGGVYGLISIHYKSGDFWELSQYGLPIFLLWFLILIFFISALFGLERWFKDTT</sequence>
<feature type="transmembrane region" description="Helical" evidence="1">
    <location>
        <begin position="67"/>
        <end position="87"/>
    </location>
</feature>
<name>A0A2H0YL56_9BACT</name>
<comment type="caution">
    <text evidence="2">The sequence shown here is derived from an EMBL/GenBank/DDBJ whole genome shotgun (WGS) entry which is preliminary data.</text>
</comment>
<proteinExistence type="predicted"/>
<keyword evidence="1" id="KW-1133">Transmembrane helix</keyword>
<organism evidence="2 3">
    <name type="scientific">Candidatus Nealsonbacteria bacterium CG08_land_8_20_14_0_20_38_20</name>
    <dbReference type="NCBI Taxonomy" id="1974705"/>
    <lineage>
        <taxon>Bacteria</taxon>
        <taxon>Candidatus Nealsoniibacteriota</taxon>
    </lineage>
</organism>
<dbReference type="EMBL" id="PEYD01000059">
    <property type="protein sequence ID" value="PIS39231.1"/>
    <property type="molecule type" value="Genomic_DNA"/>
</dbReference>
<feature type="transmembrane region" description="Helical" evidence="1">
    <location>
        <begin position="99"/>
        <end position="120"/>
    </location>
</feature>
<feature type="transmembrane region" description="Helical" evidence="1">
    <location>
        <begin position="20"/>
        <end position="38"/>
    </location>
</feature>
<evidence type="ECO:0000256" key="1">
    <source>
        <dbReference type="SAM" id="Phobius"/>
    </source>
</evidence>
<reference evidence="3" key="1">
    <citation type="submission" date="2017-09" db="EMBL/GenBank/DDBJ databases">
        <title>Depth-based differentiation of microbial function through sediment-hosted aquifers and enrichment of novel symbionts in the deep terrestrial subsurface.</title>
        <authorList>
            <person name="Probst A.J."/>
            <person name="Ladd B."/>
            <person name="Jarett J.K."/>
            <person name="Geller-Mcgrath D.E."/>
            <person name="Sieber C.M.K."/>
            <person name="Emerson J.B."/>
            <person name="Anantharaman K."/>
            <person name="Thomas B.C."/>
            <person name="Malmstrom R."/>
            <person name="Stieglmeier M."/>
            <person name="Klingl A."/>
            <person name="Woyke T."/>
            <person name="Ryan C.M."/>
            <person name="Banfield J.F."/>
        </authorList>
    </citation>
    <scope>NUCLEOTIDE SEQUENCE [LARGE SCALE GENOMIC DNA]</scope>
</reference>
<keyword evidence="1" id="KW-0812">Transmembrane</keyword>
<evidence type="ECO:0000313" key="3">
    <source>
        <dbReference type="Proteomes" id="UP000230088"/>
    </source>
</evidence>
<gene>
    <name evidence="2" type="ORF">COT33_03075</name>
</gene>
<dbReference type="Proteomes" id="UP000230088">
    <property type="component" value="Unassembled WGS sequence"/>
</dbReference>
<evidence type="ECO:0000313" key="2">
    <source>
        <dbReference type="EMBL" id="PIS39231.1"/>
    </source>
</evidence>
<dbReference type="AlphaFoldDB" id="A0A2H0YL56"/>
<accession>A0A2H0YL56</accession>
<keyword evidence="1" id="KW-0472">Membrane</keyword>
<feature type="transmembrane region" description="Helical" evidence="1">
    <location>
        <begin position="132"/>
        <end position="154"/>
    </location>
</feature>
<protein>
    <submittedName>
        <fullName evidence="2">Uncharacterized protein</fullName>
    </submittedName>
</protein>